<sequence>MKNSRPHEDHALIKGELLMHFGEFWIGFEVFKVGHWKSNVSFCYRLGLKINVSSDIPTCGCRSVRVNLIRE</sequence>
<proteinExistence type="predicted"/>
<organism evidence="1 2">
    <name type="scientific">Helianthus annuus</name>
    <name type="common">Common sunflower</name>
    <dbReference type="NCBI Taxonomy" id="4232"/>
    <lineage>
        <taxon>Eukaryota</taxon>
        <taxon>Viridiplantae</taxon>
        <taxon>Streptophyta</taxon>
        <taxon>Embryophyta</taxon>
        <taxon>Tracheophyta</taxon>
        <taxon>Spermatophyta</taxon>
        <taxon>Magnoliopsida</taxon>
        <taxon>eudicotyledons</taxon>
        <taxon>Gunneridae</taxon>
        <taxon>Pentapetalae</taxon>
        <taxon>asterids</taxon>
        <taxon>campanulids</taxon>
        <taxon>Asterales</taxon>
        <taxon>Asteraceae</taxon>
        <taxon>Asteroideae</taxon>
        <taxon>Heliantheae alliance</taxon>
        <taxon>Heliantheae</taxon>
        <taxon>Helianthus</taxon>
    </lineage>
</organism>
<gene>
    <name evidence="1" type="ORF">HannXRQ_Chr09g0242551</name>
</gene>
<evidence type="ECO:0000313" key="1">
    <source>
        <dbReference type="EMBL" id="OTG13825.1"/>
    </source>
</evidence>
<name>A0A251TRR7_HELAN</name>
<keyword evidence="2" id="KW-1185">Reference proteome</keyword>
<dbReference type="InParanoid" id="A0A251TRR7"/>
<evidence type="ECO:0000313" key="2">
    <source>
        <dbReference type="Proteomes" id="UP000215914"/>
    </source>
</evidence>
<protein>
    <submittedName>
        <fullName evidence="1">Uncharacterized protein</fullName>
    </submittedName>
</protein>
<accession>A0A251TRR7</accession>
<dbReference type="AlphaFoldDB" id="A0A251TRR7"/>
<reference evidence="2" key="1">
    <citation type="journal article" date="2017" name="Nature">
        <title>The sunflower genome provides insights into oil metabolism, flowering and Asterid evolution.</title>
        <authorList>
            <person name="Badouin H."/>
            <person name="Gouzy J."/>
            <person name="Grassa C.J."/>
            <person name="Murat F."/>
            <person name="Staton S.E."/>
            <person name="Cottret L."/>
            <person name="Lelandais-Briere C."/>
            <person name="Owens G.L."/>
            <person name="Carrere S."/>
            <person name="Mayjonade B."/>
            <person name="Legrand L."/>
            <person name="Gill N."/>
            <person name="Kane N.C."/>
            <person name="Bowers J.E."/>
            <person name="Hubner S."/>
            <person name="Bellec A."/>
            <person name="Berard A."/>
            <person name="Berges H."/>
            <person name="Blanchet N."/>
            <person name="Boniface M.C."/>
            <person name="Brunel D."/>
            <person name="Catrice O."/>
            <person name="Chaidir N."/>
            <person name="Claudel C."/>
            <person name="Donnadieu C."/>
            <person name="Faraut T."/>
            <person name="Fievet G."/>
            <person name="Helmstetter N."/>
            <person name="King M."/>
            <person name="Knapp S.J."/>
            <person name="Lai Z."/>
            <person name="Le Paslier M.C."/>
            <person name="Lippi Y."/>
            <person name="Lorenzon L."/>
            <person name="Mandel J.R."/>
            <person name="Marage G."/>
            <person name="Marchand G."/>
            <person name="Marquand E."/>
            <person name="Bret-Mestries E."/>
            <person name="Morien E."/>
            <person name="Nambeesan S."/>
            <person name="Nguyen T."/>
            <person name="Pegot-Espagnet P."/>
            <person name="Pouilly N."/>
            <person name="Raftis F."/>
            <person name="Sallet E."/>
            <person name="Schiex T."/>
            <person name="Thomas J."/>
            <person name="Vandecasteele C."/>
            <person name="Vares D."/>
            <person name="Vear F."/>
            <person name="Vautrin S."/>
            <person name="Crespi M."/>
            <person name="Mangin B."/>
            <person name="Burke J.M."/>
            <person name="Salse J."/>
            <person name="Munos S."/>
            <person name="Vincourt P."/>
            <person name="Rieseberg L.H."/>
            <person name="Langlade N.B."/>
        </authorList>
    </citation>
    <scope>NUCLEOTIDE SEQUENCE [LARGE SCALE GENOMIC DNA]</scope>
    <source>
        <strain evidence="2">cv. SF193</strain>
    </source>
</reference>
<dbReference type="Proteomes" id="UP000215914">
    <property type="component" value="Chromosome 9"/>
</dbReference>
<dbReference type="EMBL" id="CM007898">
    <property type="protein sequence ID" value="OTG13825.1"/>
    <property type="molecule type" value="Genomic_DNA"/>
</dbReference>